<dbReference type="InterPro" id="IPR018316">
    <property type="entry name" value="Tubulin/FtsZ_2-layer-sand-dom"/>
</dbReference>
<dbReference type="SMART" id="SM00865">
    <property type="entry name" value="Tubulin_C"/>
    <property type="match status" value="1"/>
</dbReference>
<comment type="caution">
    <text evidence="9">The sequence shown here is derived from an EMBL/GenBank/DDBJ whole genome shotgun (WGS) entry which is preliminary data.</text>
</comment>
<name>A0A0P8CG77_9EURY</name>
<keyword evidence="5" id="KW-0131">Cell cycle</keyword>
<keyword evidence="3 5" id="KW-0342">GTP-binding</keyword>
<keyword evidence="4 5" id="KW-0717">Septation</keyword>
<dbReference type="GO" id="GO:0005737">
    <property type="term" value="C:cytoplasm"/>
    <property type="evidence" value="ECO:0007669"/>
    <property type="project" value="UniProtKB-SubCell"/>
</dbReference>
<dbReference type="InterPro" id="IPR036525">
    <property type="entry name" value="Tubulin/FtsZ_GTPase_sf"/>
</dbReference>
<sequence length="325" mass="33864">MTLDSRISELAKAAKPTVAIIGLGGAGCNIVSWIAQKEMAGIKIIATDTDAPHLLEVKADMKILMGEEAYGGKGCGGYAERGTEAARKSIQEIKKELAGSTLIFIIAGMGGGTGTGAASIVAEAAQEAGILTIGCVMMPFNYELSRRKKAITGIKSLADNCDSLVVIDNSRLRDIAGALPLREGFAVANEFVGAFIKNISETITHASLVNLDYSDLRSIVERGGISAIGIGEAQGEKRIQKAVELALASPLLDVSDISGTYGVLIHITGGEDMTLGEVTQAGEIILQKAPNTGRIVWGAKIDESLEGTVKVTAVLTGVLDPKKLV</sequence>
<dbReference type="SMART" id="SM00864">
    <property type="entry name" value="Tubulin"/>
    <property type="match status" value="1"/>
</dbReference>
<dbReference type="PANTHER" id="PTHR30314:SF3">
    <property type="entry name" value="MITOCHONDRIAL DIVISION PROTEIN FSZA"/>
    <property type="match status" value="1"/>
</dbReference>
<comment type="similarity">
    <text evidence="1 5">Belongs to the FtsZ family.</text>
</comment>
<dbReference type="InterPro" id="IPR024757">
    <property type="entry name" value="FtsZ_C"/>
</dbReference>
<dbReference type="SUPFAM" id="SSF55307">
    <property type="entry name" value="Tubulin C-terminal domain-like"/>
    <property type="match status" value="1"/>
</dbReference>
<accession>A0A0P8CG77</accession>
<dbReference type="GO" id="GO:0032153">
    <property type="term" value="C:cell division site"/>
    <property type="evidence" value="ECO:0007669"/>
    <property type="project" value="UniProtKB-UniRule"/>
</dbReference>
<dbReference type="InterPro" id="IPR000158">
    <property type="entry name" value="Cell_div_FtsZ"/>
</dbReference>
<evidence type="ECO:0000256" key="3">
    <source>
        <dbReference type="ARBA" id="ARBA00023134"/>
    </source>
</evidence>
<dbReference type="GO" id="GO:0043093">
    <property type="term" value="P:FtsZ-dependent cytokinesis"/>
    <property type="evidence" value="ECO:0007669"/>
    <property type="project" value="UniProtKB-UniRule"/>
</dbReference>
<dbReference type="InterPro" id="IPR003008">
    <property type="entry name" value="Tubulin_FtsZ_GTPase"/>
</dbReference>
<dbReference type="InterPro" id="IPR045061">
    <property type="entry name" value="FtsZ/CetZ"/>
</dbReference>
<dbReference type="AlphaFoldDB" id="A0A0P8CG77"/>
<dbReference type="InterPro" id="IPR037103">
    <property type="entry name" value="Tubulin/FtsZ-like_C"/>
</dbReference>
<feature type="domain" description="Tubulin/FtsZ 2-layer sandwich" evidence="8">
    <location>
        <begin position="209"/>
        <end position="325"/>
    </location>
</feature>
<evidence type="ECO:0000256" key="5">
    <source>
        <dbReference type="HAMAP-Rule" id="MF_00909"/>
    </source>
</evidence>
<dbReference type="NCBIfam" id="TIGR00065">
    <property type="entry name" value="ftsZ"/>
    <property type="match status" value="1"/>
</dbReference>
<gene>
    <name evidence="5" type="primary">ftsZ</name>
    <name evidence="9" type="ORF">MPEBLZ_03771</name>
</gene>
<keyword evidence="2 5" id="KW-0547">Nucleotide-binding</keyword>
<feature type="domain" description="Tubulin/FtsZ GTPase" evidence="7">
    <location>
        <begin position="17"/>
        <end position="207"/>
    </location>
</feature>
<dbReference type="PATRIC" id="fig|1719120.3.peg.4100"/>
<comment type="subunit">
    <text evidence="5">Homodimer. Polymerizes to form a dynamic ring structure in a strictly GTP-dependent manner. Interacts directly with several other division proteins.</text>
</comment>
<comment type="function">
    <text evidence="5">Essential cell division protein that forms a contractile ring structure (Z ring) at the future cell division site. The regulation of the ring assembly controls the timing and the location of cell division. One of the functions of the FtsZ ring is to recruit other cell division proteins to the septum to produce a new cell wall between the dividing cells. Binds GTP and shows GTPase activity.</text>
</comment>
<dbReference type="GO" id="GO:0003924">
    <property type="term" value="F:GTPase activity"/>
    <property type="evidence" value="ECO:0007669"/>
    <property type="project" value="UniProtKB-UniRule"/>
</dbReference>
<dbReference type="PROSITE" id="PS51257">
    <property type="entry name" value="PROKAR_LIPOPROTEIN"/>
    <property type="match status" value="1"/>
</dbReference>
<dbReference type="GO" id="GO:0051258">
    <property type="term" value="P:protein polymerization"/>
    <property type="evidence" value="ECO:0007669"/>
    <property type="project" value="UniProtKB-UniRule"/>
</dbReference>
<dbReference type="Gene3D" id="3.30.1330.20">
    <property type="entry name" value="Tubulin/FtsZ, C-terminal domain"/>
    <property type="match status" value="1"/>
</dbReference>
<feature type="binding site" evidence="5">
    <location>
        <begin position="25"/>
        <end position="29"/>
    </location>
    <ligand>
        <name>GTP</name>
        <dbReference type="ChEBI" id="CHEBI:37565"/>
    </ligand>
</feature>
<dbReference type="PRINTS" id="PR00423">
    <property type="entry name" value="CELLDVISFTSZ"/>
</dbReference>
<dbReference type="InterPro" id="IPR008280">
    <property type="entry name" value="Tub_FtsZ_C"/>
</dbReference>
<dbReference type="EMBL" id="LKCM01000313">
    <property type="protein sequence ID" value="KPQ41683.1"/>
    <property type="molecule type" value="Genomic_DNA"/>
</dbReference>
<feature type="binding site" evidence="5">
    <location>
        <position position="189"/>
    </location>
    <ligand>
        <name>GTP</name>
        <dbReference type="ChEBI" id="CHEBI:37565"/>
    </ligand>
</feature>
<dbReference type="GO" id="GO:0005525">
    <property type="term" value="F:GTP binding"/>
    <property type="evidence" value="ECO:0007669"/>
    <property type="project" value="UniProtKB-UniRule"/>
</dbReference>
<dbReference type="Gene3D" id="3.40.50.1440">
    <property type="entry name" value="Tubulin/FtsZ, GTPase domain"/>
    <property type="match status" value="1"/>
</dbReference>
<protein>
    <recommendedName>
        <fullName evidence="5 6">Cell division protein FtsZ</fullName>
    </recommendedName>
</protein>
<evidence type="ECO:0000259" key="8">
    <source>
        <dbReference type="SMART" id="SM00865"/>
    </source>
</evidence>
<evidence type="ECO:0000256" key="2">
    <source>
        <dbReference type="ARBA" id="ARBA00022741"/>
    </source>
</evidence>
<dbReference type="Pfam" id="PF00091">
    <property type="entry name" value="Tubulin"/>
    <property type="match status" value="1"/>
</dbReference>
<feature type="binding site" evidence="5">
    <location>
        <position position="146"/>
    </location>
    <ligand>
        <name>GTP</name>
        <dbReference type="ChEBI" id="CHEBI:37565"/>
    </ligand>
</feature>
<evidence type="ECO:0000256" key="6">
    <source>
        <dbReference type="NCBIfam" id="TIGR00065"/>
    </source>
</evidence>
<reference evidence="9 10" key="1">
    <citation type="submission" date="2015-09" db="EMBL/GenBank/DDBJ databases">
        <title>A metagenomics-based metabolic model of nitrate-dependent anaerobic oxidation of methane by Methanoperedens-like archaea.</title>
        <authorList>
            <person name="Arshad A."/>
            <person name="Speth D.R."/>
            <person name="De Graaf R.M."/>
            <person name="Op Den Camp H.J."/>
            <person name="Jetten M.S."/>
            <person name="Welte C.U."/>
        </authorList>
    </citation>
    <scope>NUCLEOTIDE SEQUENCE [LARGE SCALE GENOMIC DNA]</scope>
</reference>
<organism evidence="9 10">
    <name type="scientific">Candidatus Methanoperedens nitratireducens</name>
    <dbReference type="NCBI Taxonomy" id="1392998"/>
    <lineage>
        <taxon>Archaea</taxon>
        <taxon>Methanobacteriati</taxon>
        <taxon>Methanobacteriota</taxon>
        <taxon>Stenosarchaea group</taxon>
        <taxon>Methanomicrobia</taxon>
        <taxon>Methanosarcinales</taxon>
        <taxon>ANME-2 cluster</taxon>
        <taxon>Candidatus Methanoperedentaceae</taxon>
        <taxon>Candidatus Methanoperedens</taxon>
    </lineage>
</organism>
<feature type="binding site" evidence="5">
    <location>
        <begin position="112"/>
        <end position="114"/>
    </location>
    <ligand>
        <name>GTP</name>
        <dbReference type="ChEBI" id="CHEBI:37565"/>
    </ligand>
</feature>
<dbReference type="SUPFAM" id="SSF52490">
    <property type="entry name" value="Tubulin nucleotide-binding domain-like"/>
    <property type="match status" value="1"/>
</dbReference>
<evidence type="ECO:0000259" key="7">
    <source>
        <dbReference type="SMART" id="SM00864"/>
    </source>
</evidence>
<evidence type="ECO:0000256" key="1">
    <source>
        <dbReference type="ARBA" id="ARBA00009690"/>
    </source>
</evidence>
<feature type="binding site" evidence="5">
    <location>
        <position position="143"/>
    </location>
    <ligand>
        <name>GTP</name>
        <dbReference type="ChEBI" id="CHEBI:37565"/>
    </ligand>
</feature>
<dbReference type="HAMAP" id="MF_00909">
    <property type="entry name" value="FtsZ"/>
    <property type="match status" value="1"/>
</dbReference>
<comment type="subcellular location">
    <subcellularLocation>
        <location evidence="5">Cytoplasm</location>
    </subcellularLocation>
    <text evidence="5">Assembles at midcell at the inner surface of the cytoplasmic membrane.</text>
</comment>
<dbReference type="CDD" id="cd02201">
    <property type="entry name" value="FtsZ_type1"/>
    <property type="match status" value="1"/>
</dbReference>
<dbReference type="Pfam" id="PF12327">
    <property type="entry name" value="FtsZ_C"/>
    <property type="match status" value="1"/>
</dbReference>
<dbReference type="PANTHER" id="PTHR30314">
    <property type="entry name" value="CELL DIVISION PROTEIN FTSZ-RELATED"/>
    <property type="match status" value="1"/>
</dbReference>
<dbReference type="Proteomes" id="UP000050360">
    <property type="component" value="Unassembled WGS sequence"/>
</dbReference>
<proteinExistence type="inferred from homology"/>
<keyword evidence="5" id="KW-0963">Cytoplasm</keyword>
<evidence type="ECO:0000256" key="4">
    <source>
        <dbReference type="ARBA" id="ARBA00023210"/>
    </source>
</evidence>
<keyword evidence="5 9" id="KW-0132">Cell division</keyword>
<evidence type="ECO:0000313" key="10">
    <source>
        <dbReference type="Proteomes" id="UP000050360"/>
    </source>
</evidence>
<evidence type="ECO:0000313" key="9">
    <source>
        <dbReference type="EMBL" id="KPQ41683.1"/>
    </source>
</evidence>